<keyword evidence="1" id="KW-1133">Transmembrane helix</keyword>
<proteinExistence type="predicted"/>
<dbReference type="EMBL" id="KZ559673">
    <property type="protein sequence ID" value="PLN74930.1"/>
    <property type="molecule type" value="Genomic_DNA"/>
</dbReference>
<feature type="transmembrane region" description="Helical" evidence="1">
    <location>
        <begin position="20"/>
        <end position="43"/>
    </location>
</feature>
<sequence>MIVLLSFFFHLSYPSVLFPHFLRVVLCMHCIWLDVLFTCYLSYLSLLALFHFRKVRFFILIIIISIITITFTI</sequence>
<accession>A0A2J5HDP0</accession>
<protein>
    <submittedName>
        <fullName evidence="2">Uncharacterized protein</fullName>
    </submittedName>
</protein>
<dbReference type="Proteomes" id="UP000235023">
    <property type="component" value="Unassembled WGS sequence"/>
</dbReference>
<organism evidence="2 3">
    <name type="scientific">Aspergillus taichungensis</name>
    <dbReference type="NCBI Taxonomy" id="482145"/>
    <lineage>
        <taxon>Eukaryota</taxon>
        <taxon>Fungi</taxon>
        <taxon>Dikarya</taxon>
        <taxon>Ascomycota</taxon>
        <taxon>Pezizomycotina</taxon>
        <taxon>Eurotiomycetes</taxon>
        <taxon>Eurotiomycetidae</taxon>
        <taxon>Eurotiales</taxon>
        <taxon>Aspergillaceae</taxon>
        <taxon>Aspergillus</taxon>
        <taxon>Aspergillus subgen. Circumdati</taxon>
    </lineage>
</organism>
<keyword evidence="1" id="KW-0812">Transmembrane</keyword>
<gene>
    <name evidence="2" type="ORF">BDW42DRAFT_181537</name>
</gene>
<feature type="non-terminal residue" evidence="2">
    <location>
        <position position="73"/>
    </location>
</feature>
<feature type="transmembrane region" description="Helical" evidence="1">
    <location>
        <begin position="55"/>
        <end position="72"/>
    </location>
</feature>
<reference evidence="3" key="1">
    <citation type="submission" date="2017-12" db="EMBL/GenBank/DDBJ databases">
        <authorList>
            <consortium name="DOE Joint Genome Institute"/>
            <person name="Mondo S.J."/>
            <person name="Kjaerbolling I."/>
            <person name="Vesth T.C."/>
            <person name="Frisvad J.C."/>
            <person name="Nybo J.L."/>
            <person name="Theobald S."/>
            <person name="Kuo A."/>
            <person name="Bowyer P."/>
            <person name="Matsuda Y."/>
            <person name="Lyhne E.K."/>
            <person name="Kogle M.E."/>
            <person name="Clum A."/>
            <person name="Lipzen A."/>
            <person name="Salamov A."/>
            <person name="Ngan C.Y."/>
            <person name="Daum C."/>
            <person name="Chiniquy J."/>
            <person name="Barry K."/>
            <person name="LaButti K."/>
            <person name="Haridas S."/>
            <person name="Simmons B.A."/>
            <person name="Magnuson J.K."/>
            <person name="Mortensen U.H."/>
            <person name="Larsen T.O."/>
            <person name="Grigoriev I.V."/>
            <person name="Baker S.E."/>
            <person name="Andersen M.R."/>
            <person name="Nordberg H.P."/>
            <person name="Cantor M.N."/>
            <person name="Hua S.X."/>
        </authorList>
    </citation>
    <scope>NUCLEOTIDE SEQUENCE [LARGE SCALE GENOMIC DNA]</scope>
    <source>
        <strain evidence="3">IBT 19404</strain>
    </source>
</reference>
<evidence type="ECO:0000313" key="2">
    <source>
        <dbReference type="EMBL" id="PLN74930.1"/>
    </source>
</evidence>
<name>A0A2J5HDP0_9EURO</name>
<keyword evidence="3" id="KW-1185">Reference proteome</keyword>
<dbReference type="AlphaFoldDB" id="A0A2J5HDP0"/>
<keyword evidence="1" id="KW-0472">Membrane</keyword>
<evidence type="ECO:0000256" key="1">
    <source>
        <dbReference type="SAM" id="Phobius"/>
    </source>
</evidence>
<evidence type="ECO:0000313" key="3">
    <source>
        <dbReference type="Proteomes" id="UP000235023"/>
    </source>
</evidence>